<dbReference type="GO" id="GO:0045892">
    <property type="term" value="P:negative regulation of DNA-templated transcription"/>
    <property type="evidence" value="ECO:0007669"/>
    <property type="project" value="TreeGrafter"/>
</dbReference>
<dbReference type="GO" id="GO:0003700">
    <property type="term" value="F:DNA-binding transcription factor activity"/>
    <property type="evidence" value="ECO:0007669"/>
    <property type="project" value="InterPro"/>
</dbReference>
<dbReference type="Gene3D" id="1.10.10.10">
    <property type="entry name" value="Winged helix-like DNA-binding domain superfamily/Winged helix DNA-binding domain"/>
    <property type="match status" value="1"/>
</dbReference>
<dbReference type="Pfam" id="PF07702">
    <property type="entry name" value="UTRA"/>
    <property type="match status" value="1"/>
</dbReference>
<evidence type="ECO:0000256" key="1">
    <source>
        <dbReference type="ARBA" id="ARBA00023015"/>
    </source>
</evidence>
<dbReference type="SUPFAM" id="SSF64288">
    <property type="entry name" value="Chorismate lyase-like"/>
    <property type="match status" value="1"/>
</dbReference>
<reference evidence="5 6" key="1">
    <citation type="submission" date="2019-06" db="EMBL/GenBank/DDBJ databases">
        <title>Sequencing the genomes of 1000 actinobacteria strains.</title>
        <authorList>
            <person name="Klenk H.-P."/>
        </authorList>
    </citation>
    <scope>NUCLEOTIDE SEQUENCE [LARGE SCALE GENOMIC DNA]</scope>
    <source>
        <strain evidence="5 6">DSM 42059</strain>
    </source>
</reference>
<evidence type="ECO:0000313" key="5">
    <source>
        <dbReference type="EMBL" id="TWG03730.1"/>
    </source>
</evidence>
<accession>A0A561UWK3</accession>
<keyword evidence="1" id="KW-0805">Transcription regulation</keyword>
<comment type="caution">
    <text evidence="5">The sequence shown here is derived from an EMBL/GenBank/DDBJ whole genome shotgun (WGS) entry which is preliminary data.</text>
</comment>
<dbReference type="SUPFAM" id="SSF46785">
    <property type="entry name" value="Winged helix' DNA-binding domain"/>
    <property type="match status" value="1"/>
</dbReference>
<dbReference type="SMART" id="SM00866">
    <property type="entry name" value="UTRA"/>
    <property type="match status" value="1"/>
</dbReference>
<dbReference type="Proteomes" id="UP000318186">
    <property type="component" value="Unassembled WGS sequence"/>
</dbReference>
<dbReference type="PANTHER" id="PTHR44846">
    <property type="entry name" value="MANNOSYL-D-GLYCERATE TRANSPORT/METABOLISM SYSTEM REPRESSOR MNGR-RELATED"/>
    <property type="match status" value="1"/>
</dbReference>
<dbReference type="Pfam" id="PF00392">
    <property type="entry name" value="GntR"/>
    <property type="match status" value="1"/>
</dbReference>
<dbReference type="InterPro" id="IPR011663">
    <property type="entry name" value="UTRA"/>
</dbReference>
<feature type="domain" description="HTH gntR-type" evidence="4">
    <location>
        <begin position="20"/>
        <end position="88"/>
    </location>
</feature>
<sequence>MSPVTADEGGLPDIRRDVPTAIHVQISEHIRLRIAGGEWPAHYRLKSEPELALEFGVSRGTLRRALATLIKEGLLRQVRGRGTYVTSTVIEPAIAQKLSTLSEDFASQGVVTSTVVRECSLISPPRPVAALLDLNPGERQVLRLVRVRSTTEGPVALLFNFVRTDLAPGIEKTDFTSASLFGTLEGSHGLKIATARRTFSAEAASPETAEALALEPGSPVQYLQQVTYLADGRPVEYSDVWIHSGRLRVTSLLLRR</sequence>
<dbReference type="PROSITE" id="PS50949">
    <property type="entry name" value="HTH_GNTR"/>
    <property type="match status" value="1"/>
</dbReference>
<dbReference type="GO" id="GO:0003677">
    <property type="term" value="F:DNA binding"/>
    <property type="evidence" value="ECO:0007669"/>
    <property type="project" value="UniProtKB-KW"/>
</dbReference>
<evidence type="ECO:0000259" key="4">
    <source>
        <dbReference type="PROSITE" id="PS50949"/>
    </source>
</evidence>
<dbReference type="SMART" id="SM00345">
    <property type="entry name" value="HTH_GNTR"/>
    <property type="match status" value="1"/>
</dbReference>
<dbReference type="InterPro" id="IPR036388">
    <property type="entry name" value="WH-like_DNA-bd_sf"/>
</dbReference>
<dbReference type="PRINTS" id="PR00035">
    <property type="entry name" value="HTHGNTR"/>
</dbReference>
<organism evidence="5 6">
    <name type="scientific">Streptomyces brevispora</name>
    <dbReference type="NCBI Taxonomy" id="887462"/>
    <lineage>
        <taxon>Bacteria</taxon>
        <taxon>Bacillati</taxon>
        <taxon>Actinomycetota</taxon>
        <taxon>Actinomycetes</taxon>
        <taxon>Kitasatosporales</taxon>
        <taxon>Streptomycetaceae</taxon>
        <taxon>Streptomyces</taxon>
    </lineage>
</organism>
<evidence type="ECO:0000256" key="3">
    <source>
        <dbReference type="ARBA" id="ARBA00023163"/>
    </source>
</evidence>
<name>A0A561UWK3_9ACTN</name>
<dbReference type="EMBL" id="VIWW01000001">
    <property type="protein sequence ID" value="TWG03730.1"/>
    <property type="molecule type" value="Genomic_DNA"/>
</dbReference>
<evidence type="ECO:0000256" key="2">
    <source>
        <dbReference type="ARBA" id="ARBA00023125"/>
    </source>
</evidence>
<dbReference type="InterPro" id="IPR028978">
    <property type="entry name" value="Chorismate_lyase_/UTRA_dom_sf"/>
</dbReference>
<dbReference type="InterPro" id="IPR000524">
    <property type="entry name" value="Tscrpt_reg_HTH_GntR"/>
</dbReference>
<dbReference type="CDD" id="cd07377">
    <property type="entry name" value="WHTH_GntR"/>
    <property type="match status" value="1"/>
</dbReference>
<dbReference type="InterPro" id="IPR050679">
    <property type="entry name" value="Bact_HTH_transcr_reg"/>
</dbReference>
<gene>
    <name evidence="5" type="ORF">FHX80_112165</name>
</gene>
<dbReference type="Gene3D" id="3.40.1410.10">
    <property type="entry name" value="Chorismate lyase-like"/>
    <property type="match status" value="1"/>
</dbReference>
<keyword evidence="2" id="KW-0238">DNA-binding</keyword>
<dbReference type="InterPro" id="IPR036390">
    <property type="entry name" value="WH_DNA-bd_sf"/>
</dbReference>
<dbReference type="PANTHER" id="PTHR44846:SF1">
    <property type="entry name" value="MANNOSYL-D-GLYCERATE TRANSPORT_METABOLISM SYSTEM REPRESSOR MNGR-RELATED"/>
    <property type="match status" value="1"/>
</dbReference>
<proteinExistence type="predicted"/>
<protein>
    <submittedName>
        <fullName evidence="5">GntR family transcriptional regulator</fullName>
    </submittedName>
</protein>
<evidence type="ECO:0000313" key="6">
    <source>
        <dbReference type="Proteomes" id="UP000318186"/>
    </source>
</evidence>
<dbReference type="AlphaFoldDB" id="A0A561UWK3"/>
<keyword evidence="3" id="KW-0804">Transcription</keyword>